<organism evidence="3">
    <name type="scientific">marine sediment metagenome</name>
    <dbReference type="NCBI Taxonomy" id="412755"/>
    <lineage>
        <taxon>unclassified sequences</taxon>
        <taxon>metagenomes</taxon>
        <taxon>ecological metagenomes</taxon>
    </lineage>
</organism>
<evidence type="ECO:0000259" key="2">
    <source>
        <dbReference type="Pfam" id="PF02371"/>
    </source>
</evidence>
<evidence type="ECO:0000313" key="3">
    <source>
        <dbReference type="EMBL" id="GAJ00491.1"/>
    </source>
</evidence>
<feature type="domain" description="Transposase IS110-like N-terminal" evidence="1">
    <location>
        <begin position="11"/>
        <end position="150"/>
    </location>
</feature>
<dbReference type="EMBL" id="BARW01015932">
    <property type="protein sequence ID" value="GAJ00491.1"/>
    <property type="molecule type" value="Genomic_DNA"/>
</dbReference>
<dbReference type="GO" id="GO:0006313">
    <property type="term" value="P:DNA transposition"/>
    <property type="evidence" value="ECO:0007669"/>
    <property type="project" value="InterPro"/>
</dbReference>
<protein>
    <submittedName>
        <fullName evidence="3">Uncharacterized protein</fullName>
    </submittedName>
</protein>
<dbReference type="InterPro" id="IPR047650">
    <property type="entry name" value="Transpos_IS110"/>
</dbReference>
<feature type="domain" description="Transposase IS116/IS110/IS902 C-terminal" evidence="2">
    <location>
        <begin position="194"/>
        <end position="277"/>
    </location>
</feature>
<dbReference type="Pfam" id="PF01548">
    <property type="entry name" value="DEDD_Tnp_IS110"/>
    <property type="match status" value="1"/>
</dbReference>
<gene>
    <name evidence="3" type="ORF">S12H4_27853</name>
</gene>
<dbReference type="PANTHER" id="PTHR33055">
    <property type="entry name" value="TRANSPOSASE FOR INSERTION SEQUENCE ELEMENT IS1111A"/>
    <property type="match status" value="1"/>
</dbReference>
<accession>X1UKT9</accession>
<dbReference type="GO" id="GO:0004803">
    <property type="term" value="F:transposase activity"/>
    <property type="evidence" value="ECO:0007669"/>
    <property type="project" value="InterPro"/>
</dbReference>
<name>X1UKT9_9ZZZZ</name>
<proteinExistence type="predicted"/>
<dbReference type="NCBIfam" id="NF033542">
    <property type="entry name" value="transpos_IS110"/>
    <property type="match status" value="1"/>
</dbReference>
<sequence>GKSMTEEKVYVGVDVAKSTFYVAVTDSGESRKFTNDDKGISQAVRYIASVKPAGIVLEATGNLEMPLAAVLQASRLPVVIINPRQVRDFARATGALAKTDTIDARILALFGARVKPEIRPLPDRKARETRNLLTRRRQLVEILTAEHNRLFRADDDIRPSVEAHIHWLEEALSDINDELDNCIRLSPSWHEKDNLLKSVPGVGKVVSSSLLIELPELGRLNRRKIAALVGVAPLNRDSGTMRGKRTVWGGRAGLRAVLYMAALVASRRNPIIAAFYQRLLDAGKMK</sequence>
<dbReference type="InterPro" id="IPR002525">
    <property type="entry name" value="Transp_IS110-like_N"/>
</dbReference>
<feature type="non-terminal residue" evidence="3">
    <location>
        <position position="286"/>
    </location>
</feature>
<evidence type="ECO:0000259" key="1">
    <source>
        <dbReference type="Pfam" id="PF01548"/>
    </source>
</evidence>
<reference evidence="3" key="1">
    <citation type="journal article" date="2014" name="Front. Microbiol.">
        <title>High frequency of phylogenetically diverse reductive dehalogenase-homologous genes in deep subseafloor sedimentary metagenomes.</title>
        <authorList>
            <person name="Kawai M."/>
            <person name="Futagami T."/>
            <person name="Toyoda A."/>
            <person name="Takaki Y."/>
            <person name="Nishi S."/>
            <person name="Hori S."/>
            <person name="Arai W."/>
            <person name="Tsubouchi T."/>
            <person name="Morono Y."/>
            <person name="Uchiyama I."/>
            <person name="Ito T."/>
            <person name="Fujiyama A."/>
            <person name="Inagaki F."/>
            <person name="Takami H."/>
        </authorList>
    </citation>
    <scope>NUCLEOTIDE SEQUENCE</scope>
    <source>
        <strain evidence="3">Expedition CK06-06</strain>
    </source>
</reference>
<comment type="caution">
    <text evidence="3">The sequence shown here is derived from an EMBL/GenBank/DDBJ whole genome shotgun (WGS) entry which is preliminary data.</text>
</comment>
<dbReference type="PANTHER" id="PTHR33055:SF13">
    <property type="entry name" value="TRANSPOSASE"/>
    <property type="match status" value="1"/>
</dbReference>
<dbReference type="InterPro" id="IPR003346">
    <property type="entry name" value="Transposase_20"/>
</dbReference>
<dbReference type="AlphaFoldDB" id="X1UKT9"/>
<feature type="non-terminal residue" evidence="3">
    <location>
        <position position="1"/>
    </location>
</feature>
<dbReference type="GO" id="GO:0003677">
    <property type="term" value="F:DNA binding"/>
    <property type="evidence" value="ECO:0007669"/>
    <property type="project" value="InterPro"/>
</dbReference>
<dbReference type="Pfam" id="PF02371">
    <property type="entry name" value="Transposase_20"/>
    <property type="match status" value="1"/>
</dbReference>